<dbReference type="InterPro" id="IPR007110">
    <property type="entry name" value="Ig-like_dom"/>
</dbReference>
<keyword evidence="10" id="KW-1015">Disulfide bond</keyword>
<feature type="compositionally biased region" description="Basic and acidic residues" evidence="17">
    <location>
        <begin position="3851"/>
        <end position="3861"/>
    </location>
</feature>
<dbReference type="GO" id="GO:0005576">
    <property type="term" value="C:extracellular region"/>
    <property type="evidence" value="ECO:0007669"/>
    <property type="project" value="UniProtKB-SubCell"/>
</dbReference>
<dbReference type="InterPro" id="IPR013098">
    <property type="entry name" value="Ig_I-set"/>
</dbReference>
<evidence type="ECO:0000256" key="17">
    <source>
        <dbReference type="SAM" id="MobiDB-lite"/>
    </source>
</evidence>
<evidence type="ECO:0000259" key="19">
    <source>
        <dbReference type="PROSITE" id="PS50853"/>
    </source>
</evidence>
<dbReference type="GO" id="GO:0009653">
    <property type="term" value="P:anatomical structure morphogenesis"/>
    <property type="evidence" value="ECO:0007669"/>
    <property type="project" value="UniProtKB-ARBA"/>
</dbReference>
<feature type="region of interest" description="Disordered" evidence="17">
    <location>
        <begin position="3851"/>
        <end position="3880"/>
    </location>
</feature>
<proteinExistence type="inferred from homology"/>
<evidence type="ECO:0000313" key="21">
    <source>
        <dbReference type="Proteomes" id="UP001549921"/>
    </source>
</evidence>
<feature type="region of interest" description="Disordered" evidence="17">
    <location>
        <begin position="5691"/>
        <end position="5854"/>
    </location>
</feature>
<feature type="domain" description="Ig-like" evidence="18">
    <location>
        <begin position="6792"/>
        <end position="6869"/>
    </location>
</feature>
<evidence type="ECO:0000259" key="18">
    <source>
        <dbReference type="PROSITE" id="PS50835"/>
    </source>
</evidence>
<dbReference type="GO" id="GO:0007155">
    <property type="term" value="P:cell adhesion"/>
    <property type="evidence" value="ECO:0007669"/>
    <property type="project" value="UniProtKB-KW"/>
</dbReference>
<comment type="similarity">
    <text evidence="3">Belongs to the protein kinase superfamily. CAMK Ser/Thr protein kinase family.</text>
</comment>
<dbReference type="SMART" id="SM00408">
    <property type="entry name" value="IGc2"/>
    <property type="match status" value="14"/>
</dbReference>
<dbReference type="GO" id="GO:0040017">
    <property type="term" value="P:positive regulation of locomotion"/>
    <property type="evidence" value="ECO:0007669"/>
    <property type="project" value="UniProtKB-ARBA"/>
</dbReference>
<feature type="compositionally biased region" description="Basic and acidic residues" evidence="17">
    <location>
        <begin position="5968"/>
        <end position="5989"/>
    </location>
</feature>
<feature type="domain" description="Ig-like" evidence="18">
    <location>
        <begin position="291"/>
        <end position="383"/>
    </location>
</feature>
<dbReference type="FunFam" id="2.60.40.10:FF:000425">
    <property type="entry name" value="Myosin light chain kinase"/>
    <property type="match status" value="1"/>
</dbReference>
<reference evidence="20 21" key="1">
    <citation type="submission" date="2024-06" db="EMBL/GenBank/DDBJ databases">
        <title>A chromosome-level genome assembly of beet webworm, Loxostege sticticalis.</title>
        <authorList>
            <person name="Zhang Y."/>
        </authorList>
    </citation>
    <scope>NUCLEOTIDE SEQUENCE [LARGE SCALE GENOMIC DNA]</scope>
    <source>
        <strain evidence="20">AQ028</strain>
        <tissue evidence="20">Male pupae</tissue>
    </source>
</reference>
<dbReference type="FunFam" id="2.60.40.10:FF:001166">
    <property type="entry name" value="Uncharacterized protein, isoform D"/>
    <property type="match status" value="1"/>
</dbReference>
<feature type="region of interest" description="Disordered" evidence="17">
    <location>
        <begin position="5344"/>
        <end position="5449"/>
    </location>
</feature>
<evidence type="ECO:0000256" key="13">
    <source>
        <dbReference type="ARBA" id="ARBA00023319"/>
    </source>
</evidence>
<feature type="compositionally biased region" description="Basic and acidic residues" evidence="17">
    <location>
        <begin position="4826"/>
        <end position="5067"/>
    </location>
</feature>
<dbReference type="SUPFAM" id="SSF49265">
    <property type="entry name" value="Fibronectin type III"/>
    <property type="match status" value="1"/>
</dbReference>
<feature type="region of interest" description="Disordered" evidence="17">
    <location>
        <begin position="5251"/>
        <end position="5277"/>
    </location>
</feature>
<dbReference type="InterPro" id="IPR036116">
    <property type="entry name" value="FN3_sf"/>
</dbReference>
<evidence type="ECO:0000256" key="3">
    <source>
        <dbReference type="ARBA" id="ARBA00006692"/>
    </source>
</evidence>
<keyword evidence="8" id="KW-0677">Repeat</keyword>
<keyword evidence="4" id="KW-0787">Thick filament</keyword>
<feature type="compositionally biased region" description="Polar residues" evidence="17">
    <location>
        <begin position="975"/>
        <end position="987"/>
    </location>
</feature>
<dbReference type="SMART" id="SM00409">
    <property type="entry name" value="IG"/>
    <property type="match status" value="17"/>
</dbReference>
<protein>
    <recommendedName>
        <fullName evidence="15">Hemolin</fullName>
    </recommendedName>
</protein>
<sequence>MTVDVFRALNLKRYGPVTNGNCRSFFLSRAGASLDDRFTSSEDAGGVRLTVSAARAGDSGVYTLQATNAAGKDTARARLEVSVDEAPSGDDPPAFLRRLQDLTVKVGTRTRFLVEIVSSTECKVTWFRNERRLMEAERVSLVRDGTFWCADIAAVSVDDTGRWTCTAENAGGRASCSAHLNVLVPKAYKRPEFVEELRALLTEQGTVSLECKVVGVPTPVLRWFKDSREIKAGDVFALTANAEDPTSLGTYTCEAVNCMGRAYSSSKVHVVGRSREGSARPISSGVTPESPPIFTKELEDKFVRICEPLTLSCHIVVPPWPRSVVWYNKEGKVEPGDRYHVVEDGVGGYLLEVPSAEWPDEGEWKCVATSSGGRVGISSCYVSMDVPKNYRKPRFMENLQAVLTEEGLVSFECKVVGFPTPVLSWFKDGQELKPGDVYQLTGTNSLGSYCCIARNCMGQASSSAELTVEDIQNQLNEEEKAHLFSKNQAPKFIQGLKSVEAKIDEPFRFTIKVAIPPEPTVQWYRDEQPVDESTRCHLGKEDRGGFYLDIQSLEFLDQAEWKCVALNDYGHSVTSCFLKLIIPRHYKKPRFLENLQAILSEEGAVNLECKVIGVPQPVLKWYKDGEELKPGDIHRIISGQDGTCCLGTYTCEAQNCMGIAASSASLLGFDDSMKTSAKKKAEEQALQRNLSLSTIHEERTSQMYDTPVGDITLDDKGEISFSFDGKEVSVSLYETPDLTEEEALQIVEMYADQLSENVTEHNVVELPPLRFVKETSTSGNLLMEAIIIDVSPEYFASPEEDLRTEADVEDISIADEMGPPQLSLDQDVGGEDYLEKTMALLSDEKADIPKKVARKKSDSQRSADDFYSLSLDQSLSEDKKDDDTQNISESFASAKSLGKPRSKSSKPSLEDGQESSDITKTMLFKEELQKQVEPTAVETPVMRTKRERRSSRSSRRSSSGSEKSFNKSKEEPVMTQVTVEQAPQKPSMTDEEFKTKMTSISTSLSKVINDVQVIERDIILKSELMSSAATASRSLEIISSLIKPLSEIHSIADATKESALESREVSSTLFSNLPQPLKVLQQSLTIIEKCIDVESDNKTLVKKTCVAFIETCGEDVKNLMNEITSITDTNYLMTEQKTLSEIKSFISDMHNVIRFSVDTIKARNLLSEASEIKSEETTVETKHLRDTQKAIFELKSPLNSLLCIVDTADSGKIADVTKVSNSEVVLNDMSASIQDLQAALEQIESLSVKESTTSLHKYNTEIIETVMESVLKLRSSFEQLPTETKNEEDEQLFKQALISIKNNLGEVSSHIETIEKSVGSFDVLQSDNKLEVLQKMAQILITLENNLTRLETMTEVKTLMDVFHKNLTRVLENVIESNEAPKYFTLMEICDAVNRLNASIKNMDSDNVLSLASLRNTLRIIQDTFIKHVFDSELNCSILTNITELLLSIQEALNHAEEISLQLESERVQDIASPVYDSDKANVVVEHIDHTIAIINTIKLIETTKELKESFTPALENICPVLEELKRNIASAKPPDVLEDEHISEMSDVSFVKTLATPLLELNNNLLVLNQVIVDNIESLKENAEVMTAIAEPLHELHTTLQILQQDVISQYGEDVAPYDVSVNIVSAVQNLQSCMVMIQEQPGVEGVDEMSTLEDISGIKTTAETIPSDRLVLPTADEIAVEHSVAFMEQEIAPSATAQALQTLNQHITILQNPEVVDALDTLSEVSDYSSLKSVALGLGELHNGIEEILHPFIMENSSDIANLINTTKLAAIAEPMQELQQSLSVLDTSNIPIYEHILEIPTEKIHSVLQSVSDFKQYLGKCIQALFPAMETADKTIEISNKVEALREVCVNLKGIIETTKAISNQTPVKQEVITLEETVDNLLDATDVSKGIQIQQVKNITEELFEKIVTVQEELIQFTPHTPEKLAEEAKLIQAIDEIENNIAVLEQYDFDDLSRASEITSCATPQLAVELESEPLVQMDDILQNAVNVLQDSAKETPVADLMILEDFFKTCKSEFTIIRLIISKSLSHKKIIRLIQEFNFLQNIIKDFKLKRSDLQLSDDIDGCLKIFFLEAGGNLKIIQESLLNLVSSQSELLFKTPIKTLQNASKGLVQVAASNEKLKDVVSKFIKIIEVVEPILQNIENDVTNELKHPTAQLSKVENKLVIDMMDDILKYTEDQSKSSSVDKNTKKVLLKLTSCLQKHQDYKDATGTGKNLIILKCLSECAQILQEKESEKTRVEIKLEDSALKAVLSEMLEPLHALHSQLKNIQEQVTSGVEEESVSVDITTTESMIEAVSEIHKEIIQQIESAKSAVDNEDISLIMAADKEIHAIQNSLKSLENIPAVKELQEIAKPIEEVEKSLQNIMSSSEIVEVASAEKIPKEVATELLQHIEMYIELTEIVEEISAVIKIDELQESVNIARELRDSIINTSESGVLVEDKEISIQEKHAELAQKLQNSISTLHIQVFDSTQELASELNPEVLKRFVKTSAQLQDNLAAVTGVQTATVAPIELISEDVVKESPTADIAVESAAIAETMKPVVLEQSVELKGAKVNEALASESIKTLEESVLEAEEIVTIGDEKSETREAVASVSGQEPVVVAESSRPTVVKQNESFKPQEVPESKLNVIKQCIEELISPNMNEILENLATVINTEELKQTVNISKALHENIAFIEKTTQEDSTSTELVIEQAKQGELVKKLQSALLVVQEQIFDNYQQLESVCDTDKLQQVADITVNLQTNLAAVVTVSDKAQEEELTKSEFDIPSTTVAETIASQVGETVSLEQAELAKLEEISKEQVKPTAVDSENIAMGISTEAISKEDQVVTKEVPITETVPAKTLLQNIETYISVDISQVVNNISDLVHLDELKQSLRVANELRENIAALQINVTQEDVVSLRDKQSEVCLQEAKLAQQLQNALTVLQTQLHDNETELLPILGEDNFKKVKEIIAELRGNLSIMLVISQPVIIQQAPAAVPENNNNEIKLKGEESDYAKYKQDDTMLPTDSEIEMQNLEEPKPISAEVITTDAEAVQQDDHDIKEIASEQLLISEPQIKEDAKESVSIDTLTNDLDKPVVVEQQKLEEYKSQESISIVEPTESELMIDELVTKELIVDKDIRDQQTSEQVQQLTTDDDKMLAEVIEPIIFEQPLALEESLPSKIEAVPGVKDSQKQLVLSEAEVLKHSELKEPAEQQNKDLSNLVELDTETSDVKLLQQQIEESTATKETHLSEIKDEHENIKPTHIQEEITESLPEIEEDMKNLNVHQATLTVEVSEAVVVSEPLVSEKPVSNTSENSIVESKDVLIEATADLEEITSQKELNELTIVESITPMEEITDHTKNVIAQEVPDEGIKIAHEVSEVALIEPPMISEDNNLPAPEAEIVPQNVENIEKPSLTEEESPIFTETIKTAENNIKAIECAQTSTQELTQTKKDLYLSDAAAVDEQLASFAVVQEVTKADNVLVDYEQIEPSVKELQTSDEIKNNVEQDLCVVQQETEPTVNKFKTTESINLEESNEDAKKPLLQGESADGPYNLHFSTASPVPDMQHDIAEQPLEKILQGIEDFSHSISETKVLLSTNVSKTIDGDAADLCEKIKNSDNSNKSHTDITQKAIKLMKSLSTLVEVVDDISLENVNELIVDKAIHLQSELSALVKILGSKTSSNQLKNKSVKIKHPTNEEYNILSLEVKKVATEIIDEIVSAAEEYVIDSITSRGLTPSRSDKITKQTIKIAEPDVTDEKCKPDLEIIMAATEFVNDLVTLAEHTCINLTESQSPVEETDTQKQQLLNDQSIDSIHLENCELRLDEIILSNDVQNIHRTPKGDQIISTIQNQVIIEENQDTLQGADSLELTKEDQSHKKMETELDTSNSKINENSKESDISDCNKKTGELLHHIEVLISEEVVEAIEELSLVTDTTVLKETVEIAKELHENIAAGSQDISLEETSPLVEKTQIQQAQLSEKLNEALITLQTKILDAAQEITPVLPVEKLEQISEAVVHLQEGLKAASVSEIQTLEAEPPESTKVDSMKQLECLLQEVTDKIDLSTSDKVPEDTEALRDSLDEVQTVIIKLKRDFDGANDTLNETLEDLECSVRSVQLQISEDSPPELLKEACATLQLLVNNMSETNETCVSEAVIKETNLEDVLNKCSKETNETVQLLEEASRVDAQGQSKLGDIVSNLNNLTQTMKSLKTGFIGNADTLIEKGVDIMHSLDQIEEKVFLIERELDSVSGLPSTVRDTIVTAVHAVYGSLSNMRSTISSTQKQYMFENYGKPSENFLHSIKNLSSLTNISEDESEKEKWKKFSKSLRNVLNHFEDVKFYINLDKTARLPSDAAFTKIILEELKSNIQVLSMTGGLDAELKNKINKTLKCVEEKLHRIEERSTLEVKEKIPIFKDLASKVLGITSDLKVFLENRPLKEKESSVEQKIESSQELTEEIAKDQAPETSELNNATVQMQTMEEMEQKIETVENQLEAKVEVSQAKEVHTAQTLEEIALHSTSTLLQGELSESLEVEDTSQNMAATIMSMEEKEFAETESIMKEEGSVTAVQKDAAIVDTVKDDKHIPESDQKLKTPLQDTDLKISEAKEELIESKIQETESEEAGPSTRPDSSKGLQKSTSLVEEKVTSTDYLQDKEPESDVSQDKTPQEKDKYEVKKSLETTDQTKKDKIITEEAIIKELETAKQGEQITSQIIEETSRLEEIQEFTSEKVAEKSQNKSLEKYEDENIIQGEEEKISSSTEVKDSQQETADTAKDKLEQDEMLVKDEDISVKTIQDLSEKQIETIEKQPVDDTSYQEVQQVKIDEALPGTSRDALKELETGKKEIVVKERDNAIKDETLTEKDKIDGQRLQEVDVEASKLEESRIQKEKEEKQQKDKIDEEDKNKKELAEKQKDQELRKEENQKDKDTKEVLEKEEKQQEEPKNKKEGQNKKDLAEEQKQEDLKQQKDNEVKEKRIEEEQENEADRLRLEEEKNKNKVHKKEADQNKKELAEKQKENELKQKKEETEEKTIKEEQEKETEKLRLDEDKNLKEIEKTEEERKKTELAEMQKEQKMKQPKEKALQEEQIKEEKKEEEEQIKEKEQELTQKTEKDLNEKRIKEEQEKEAERLRLEEEKKQQDLLKKEEEERKKRELADKKTELELKQKKDKEVEEKRVKEEQEKEAERLRHEEEKKREELLTKKEEELKRKELAEKEREQELKQKKEKEDKEKRIIEEQEKETERLRLEEEKKQQELLKKEEEERKQKELAEKKIEQELKQKKEKEMEEKRVREEQEKEAERLRLEEEKKQQEILKEEEERKKKERAEKKKEKELKLKKEKELEEKRVKEAQEKEAERLRIEEEKKQQEILKKEEDERKQKELAEKEKEQEMKQKKEKEMKETRIKEEQEKEAERLRIDEEKKKHQLLKKEEEERKQKELAEKEKEQELKQKKEKELEEKRIREEQEKEAERLRLEEEKKQQEILKEEEERKKKERAEKKKEKELKLKKEKELEDKRVKEAQEKEAQRLRIEEDKKQQELRKKEEEERNKKELVEKEKEQELKQQKEKEFEEQRVKKEKENEAERLRLEKEKKQQELLKKEEEEQNKKELVEKEKEQELKQKKEKEVDEKRVKEEQEKEADRLRIEEDKKQHELLKKEEEGRNIKELVEKEKEQELKQKKEKEVEEKRVKEEQEKEAERLRLEEEKKQQEILKKKEEERKVKELAEKQKEQDLKQTKEKEIEEQRVKEKQEKERIEKEKQETSRLQKEKEDDEKGQKEESRQKEIEAEELKKKQDEEQRLQNEKEESEKERKRLEEERRKQDELAIQKVKEEAEKIKREKAEKKRLKRAKEDKELLGKEKKLSEKSVKGETQELETKKKEEGIEETKIERLEKEKVDAEIIRIDSENETLKKKKGKIESEGLEKQKPMTKADENDIKPDELKKKIKKNDVLSEKSEEDSSYLRKVQKESIQRDQTISEITPIKLLDEKSIKKDSYQEDKYGRKLGNDIHTDKDRSSKSYATSDTSQHYIKEYHYEPTTRPKHEDREKPRFIEHNHRDYTMEFARPSAYREKTFEFENISFDINSGRGHIYKANELKMDAQLRASAPPRAIIPPESSRSSEPLERRSEVKHRSKALSEARSILSEKRTSASRDIKRKPVFSTFLTDRTAVEGSRVKLTCSVLSSSDPKVTWYKNGVLLDNKLKYRTKMIDGLITLEVLNAVPSDSAEYSCTVDNENGSINTSANLKVYPSFEASPIPPTFTRSIRDTYHLAENELVLECRIRGQPLPTITWLKDDKPISMNERYQAYYLADGVCRLAISSPTPEDSGKYTCKAENSVWSDKITHVVNFTGKESRLSPNLTTIERSRFNRQAIESRRPHFGNVLTDYKVTTGGTIGLQVEIKGSPTRVEWLREGRSVMETYTNARTYVEQGLYTLALSDVTERESGLYTCRAWSSHGTVDMNAAITVVQPNELEGKPAAIVGRPEKDVLISVGEDLNISFRVQGEPKPKVIFMKGIRDITNSQRVCKMTSDDYVKFTVKRSVISDAGTYCILARNAYGCDRAFVTVVVRQRASSENLISDWTYPMDDSALTITERKYKSVPDRIPGEPSVVDGGSNWLSIAWPKPDPTDAAPVLAYKVESWLVGKEGGARWTELGITPLNSFDAFNLKQGEEYHFRVTPRNRYGWGESVQTSSPLGVGLAGDRPEFLDILPGQLKVLIGETANLSCSVKGKPTPEVVWMKNGHEVEEDTRVTTSFNGFNCSLTINGINPDDEARYSCEATNVHGRASTYARLAVVTDRVIWEADAKLKRERSADAAGEYPPQFTMRLRDRRVQATYPVRLTCQVVGSPPPSVTWFKDGEEVIRDSRHTKSQDEHFHTLEIAPTTLEDGGVYEAMARNSCGAVSCHCNLVVDKGIRAYVAPEFCCGLEPLYRLREGEELRISAVVEAYPTVGVTWYRDGVRLRPSRRAIMTLDRDGQIELALAFVTPRDAGVYTCTASNEVGRATTSGKVEVIGDASVVKKKTPPMLISPDVPYSKEPMFIRKPRSSEAREGDTVIIQCEVVGDPKPDVYWLRDFLKPDYYRDATHFKRIGDGPEYRFEIPHAKLDYTGAYSVVARNVHGEAKAIISLQILAKDPSSTEEHNIRYGRVDVIPRFERDLTDLLCYDGDAIEFECRVSGHPEPDIRWFHYTELIRENPDFEWSLDDGTARLKIKQVTAEDEGTYLCEASNNLGKATTSACLVVYPPGEPNTLSQRLRRPPALLSAASTPRSTPRSTPARSVSRTPGPDPRRLCSPSRQMPPKFYTYPFNKVVEEGDHVVFQCAVKGLPAPWATWDKDGVIITPSSRITIKEKDEILRILEIEEVTIEDVGVYRITLENDLGRVEASARLEVITQKGKFYAGVRSYSASPRKSLTFRRRPSRQD</sequence>
<feature type="compositionally biased region" description="Basic and acidic residues" evidence="17">
    <location>
        <begin position="5074"/>
        <end position="5207"/>
    </location>
</feature>
<keyword evidence="13" id="KW-0393">Immunoglobulin domain</keyword>
<evidence type="ECO:0000256" key="5">
    <source>
        <dbReference type="ARBA" id="ARBA00022490"/>
    </source>
</evidence>
<dbReference type="FunFam" id="2.60.40.10:FF:000080">
    <property type="entry name" value="Myosin light chain kinase, smooth muscle"/>
    <property type="match status" value="1"/>
</dbReference>
<feature type="compositionally biased region" description="Polar residues" evidence="17">
    <location>
        <begin position="5990"/>
        <end position="6000"/>
    </location>
</feature>
<feature type="domain" description="Ig-like" evidence="18">
    <location>
        <begin position="589"/>
        <end position="667"/>
    </location>
</feature>
<feature type="domain" description="Fibronectin type-III" evidence="19">
    <location>
        <begin position="6575"/>
        <end position="6671"/>
    </location>
</feature>
<evidence type="ECO:0000256" key="8">
    <source>
        <dbReference type="ARBA" id="ARBA00022737"/>
    </source>
</evidence>
<evidence type="ECO:0000256" key="14">
    <source>
        <dbReference type="ARBA" id="ARBA00061228"/>
    </source>
</evidence>
<feature type="region of interest" description="Disordered" evidence="17">
    <location>
        <begin position="4704"/>
        <end position="4757"/>
    </location>
</feature>
<feature type="compositionally biased region" description="Basic and acidic residues" evidence="17">
    <location>
        <begin position="4728"/>
        <end position="4757"/>
    </location>
</feature>
<feature type="region of interest" description="Disordered" evidence="17">
    <location>
        <begin position="5884"/>
        <end position="5945"/>
    </location>
</feature>
<feature type="region of interest" description="Disordered" evidence="17">
    <location>
        <begin position="7219"/>
        <end position="7264"/>
    </location>
</feature>
<dbReference type="GO" id="GO:0060298">
    <property type="term" value="P:positive regulation of sarcomere organization"/>
    <property type="evidence" value="ECO:0007669"/>
    <property type="project" value="UniProtKB-ARBA"/>
</dbReference>
<dbReference type="PANTHER" id="PTHR45080:SF8">
    <property type="entry name" value="IG-LIKE DOMAIN-CONTAINING PROTEIN"/>
    <property type="match status" value="1"/>
</dbReference>
<feature type="region of interest" description="Disordered" evidence="17">
    <location>
        <begin position="5968"/>
        <end position="6001"/>
    </location>
</feature>
<evidence type="ECO:0000313" key="20">
    <source>
        <dbReference type="EMBL" id="KAL0851740.1"/>
    </source>
</evidence>
<feature type="compositionally biased region" description="Basic and acidic residues" evidence="17">
    <location>
        <begin position="5691"/>
        <end position="5815"/>
    </location>
</feature>
<evidence type="ECO:0000256" key="9">
    <source>
        <dbReference type="ARBA" id="ARBA00022889"/>
    </source>
</evidence>
<feature type="compositionally biased region" description="Polar residues" evidence="17">
    <location>
        <begin position="7233"/>
        <end position="7251"/>
    </location>
</feature>
<keyword evidence="7" id="KW-0732">Signal</keyword>
<evidence type="ECO:0000256" key="4">
    <source>
        <dbReference type="ARBA" id="ARBA00022433"/>
    </source>
</evidence>
<dbReference type="GO" id="GO:0030016">
    <property type="term" value="C:myofibril"/>
    <property type="evidence" value="ECO:0007669"/>
    <property type="project" value="UniProtKB-SubCell"/>
</dbReference>
<evidence type="ECO:0000256" key="15">
    <source>
        <dbReference type="ARBA" id="ARBA00068688"/>
    </source>
</evidence>
<dbReference type="InterPro" id="IPR013106">
    <property type="entry name" value="Ig_V-set"/>
</dbReference>
<dbReference type="FunFam" id="2.60.40.10:FF:000107">
    <property type="entry name" value="Myosin, light chain kinase a"/>
    <property type="match status" value="3"/>
</dbReference>
<dbReference type="InterPro" id="IPR003599">
    <property type="entry name" value="Ig_sub"/>
</dbReference>
<comment type="similarity">
    <text evidence="14">Belongs to the hemolin family.</text>
</comment>
<dbReference type="Gene3D" id="2.60.40.10">
    <property type="entry name" value="Immunoglobulins"/>
    <property type="match status" value="18"/>
</dbReference>
<feature type="region of interest" description="Disordered" evidence="17">
    <location>
        <begin position="5488"/>
        <end position="5675"/>
    </location>
</feature>
<feature type="region of interest" description="Disordered" evidence="17">
    <location>
        <begin position="891"/>
        <end position="994"/>
    </location>
</feature>
<keyword evidence="12" id="KW-0325">Glycoprotein</keyword>
<evidence type="ECO:0000256" key="7">
    <source>
        <dbReference type="ARBA" id="ARBA00022729"/>
    </source>
</evidence>
<dbReference type="InterPro" id="IPR003961">
    <property type="entry name" value="FN3_dom"/>
</dbReference>
<feature type="domain" description="Ig-like" evidence="18">
    <location>
        <begin position="6230"/>
        <end position="6315"/>
    </location>
</feature>
<keyword evidence="11" id="KW-0514">Muscle protein</keyword>
<keyword evidence="9" id="KW-0130">Cell adhesion</keyword>
<dbReference type="FunFam" id="2.60.40.10:FF:001452">
    <property type="entry name" value="Uncharacterized protein, isoform F"/>
    <property type="match status" value="1"/>
</dbReference>
<dbReference type="GO" id="GO:0032982">
    <property type="term" value="C:myosin filament"/>
    <property type="evidence" value="ECO:0007669"/>
    <property type="project" value="UniProtKB-KW"/>
</dbReference>
<feature type="region of interest" description="Disordered" evidence="17">
    <location>
        <begin position="4826"/>
        <end position="5207"/>
    </location>
</feature>
<feature type="domain" description="Ig-like" evidence="18">
    <location>
        <begin position="393"/>
        <end position="467"/>
    </location>
</feature>
<evidence type="ECO:0000256" key="2">
    <source>
        <dbReference type="ARBA" id="ARBA00004657"/>
    </source>
</evidence>
<feature type="compositionally biased region" description="Basic and acidic residues" evidence="17">
    <location>
        <begin position="5822"/>
        <end position="5854"/>
    </location>
</feature>
<dbReference type="PROSITE" id="PS50853">
    <property type="entry name" value="FN3"/>
    <property type="match status" value="1"/>
</dbReference>
<dbReference type="InterPro" id="IPR050958">
    <property type="entry name" value="Cell_Adh-Cytoskel_Orgn"/>
</dbReference>
<dbReference type="CDD" id="cd00096">
    <property type="entry name" value="Ig"/>
    <property type="match status" value="1"/>
</dbReference>
<feature type="domain" description="Ig-like" evidence="18">
    <location>
        <begin position="6891"/>
        <end position="6981"/>
    </location>
</feature>
<dbReference type="FunFam" id="2.60.40.10:FF:000999">
    <property type="entry name" value="Uncharacterized protein, isoform D"/>
    <property type="match status" value="1"/>
</dbReference>
<keyword evidence="6" id="KW-0964">Secreted</keyword>
<dbReference type="GO" id="GO:0045989">
    <property type="term" value="P:positive regulation of striated muscle contraction"/>
    <property type="evidence" value="ECO:0007669"/>
    <property type="project" value="UniProtKB-ARBA"/>
</dbReference>
<dbReference type="GO" id="GO:0030154">
    <property type="term" value="P:cell differentiation"/>
    <property type="evidence" value="ECO:0007669"/>
    <property type="project" value="UniProtKB-ARBA"/>
</dbReference>
<feature type="compositionally biased region" description="Low complexity" evidence="17">
    <location>
        <begin position="6077"/>
        <end position="6092"/>
    </location>
</feature>
<feature type="domain" description="Ig-like" evidence="18">
    <location>
        <begin position="490"/>
        <end position="574"/>
    </location>
</feature>
<dbReference type="FunFam" id="2.60.40.10:FF:000032">
    <property type="entry name" value="palladin isoform X1"/>
    <property type="match status" value="1"/>
</dbReference>
<dbReference type="EMBL" id="JBEDNZ010000001">
    <property type="protein sequence ID" value="KAL0851740.1"/>
    <property type="molecule type" value="Genomic_DNA"/>
</dbReference>
<evidence type="ECO:0000256" key="10">
    <source>
        <dbReference type="ARBA" id="ARBA00023157"/>
    </source>
</evidence>
<feature type="domain" description="Ig-like" evidence="18">
    <location>
        <begin position="191"/>
        <end position="271"/>
    </location>
</feature>
<keyword evidence="5" id="KW-0963">Cytoplasm</keyword>
<feature type="domain" description="Ig-like" evidence="18">
    <location>
        <begin position="93"/>
        <end position="181"/>
    </location>
</feature>
<name>A0ABD0TRA2_LOXSC</name>
<dbReference type="PANTHER" id="PTHR45080">
    <property type="entry name" value="CONTACTIN 5"/>
    <property type="match status" value="1"/>
</dbReference>
<feature type="region of interest" description="Disordered" evidence="17">
    <location>
        <begin position="4589"/>
        <end position="4667"/>
    </location>
</feature>
<dbReference type="SMART" id="SM00060">
    <property type="entry name" value="FN3"/>
    <property type="match status" value="1"/>
</dbReference>
<comment type="subcellular location">
    <subcellularLocation>
        <location evidence="2">Cytoplasm</location>
        <location evidence="2">Myofibril</location>
    </subcellularLocation>
    <subcellularLocation>
        <location evidence="1">Secreted</location>
    </subcellularLocation>
</comment>
<dbReference type="InterPro" id="IPR036179">
    <property type="entry name" value="Ig-like_dom_sf"/>
</dbReference>
<dbReference type="FunFam" id="2.60.40.10:FF:000557">
    <property type="entry name" value="Myosin binding protein Ha"/>
    <property type="match status" value="1"/>
</dbReference>
<accession>A0ABD0TRA2</accession>
<gene>
    <name evidence="20" type="ORF">ABMA28_000057</name>
</gene>
<dbReference type="FunFam" id="2.60.40.10:FF:001307">
    <property type="entry name" value="Stretchin-Mlck, isoform V"/>
    <property type="match status" value="3"/>
</dbReference>
<feature type="domain" description="Ig-like" evidence="18">
    <location>
        <begin position="7122"/>
        <end position="7210"/>
    </location>
</feature>
<dbReference type="Pfam" id="PF07679">
    <property type="entry name" value="I-set"/>
    <property type="match status" value="17"/>
</dbReference>
<feature type="compositionally biased region" description="Basic and acidic residues" evidence="17">
    <location>
        <begin position="4618"/>
        <end position="4667"/>
    </location>
</feature>
<feature type="domain" description="Ig-like" evidence="18">
    <location>
        <begin position="7269"/>
        <end position="7358"/>
    </location>
</feature>
<evidence type="ECO:0000256" key="16">
    <source>
        <dbReference type="SAM" id="Coils"/>
    </source>
</evidence>
<feature type="coiled-coil region" evidence="16">
    <location>
        <begin position="461"/>
        <end position="488"/>
    </location>
</feature>
<dbReference type="InterPro" id="IPR013783">
    <property type="entry name" value="Ig-like_fold"/>
</dbReference>
<dbReference type="Proteomes" id="UP001549921">
    <property type="component" value="Unassembled WGS sequence"/>
</dbReference>
<dbReference type="PROSITE" id="PS50835">
    <property type="entry name" value="IG_LIKE"/>
    <property type="match status" value="15"/>
</dbReference>
<feature type="compositionally biased region" description="Basic residues" evidence="17">
    <location>
        <begin position="943"/>
        <end position="955"/>
    </location>
</feature>
<feature type="domain" description="Ig-like" evidence="18">
    <location>
        <begin position="6130"/>
        <end position="6218"/>
    </location>
</feature>
<dbReference type="SUPFAM" id="SSF48726">
    <property type="entry name" value="Immunoglobulin"/>
    <property type="match status" value="17"/>
</dbReference>
<feature type="compositionally biased region" description="Basic and acidic residues" evidence="17">
    <location>
        <begin position="5884"/>
        <end position="5927"/>
    </location>
</feature>
<feature type="domain" description="Ig-like" evidence="18">
    <location>
        <begin position="6675"/>
        <end position="6764"/>
    </location>
</feature>
<feature type="compositionally biased region" description="Basic and acidic residues" evidence="17">
    <location>
        <begin position="4555"/>
        <end position="4568"/>
    </location>
</feature>
<feature type="region of interest" description="Disordered" evidence="17">
    <location>
        <begin position="4555"/>
        <end position="4576"/>
    </location>
</feature>
<dbReference type="SMART" id="SM00406">
    <property type="entry name" value="IGv"/>
    <property type="match status" value="3"/>
</dbReference>
<evidence type="ECO:0000256" key="11">
    <source>
        <dbReference type="ARBA" id="ARBA00023179"/>
    </source>
</evidence>
<evidence type="ECO:0000256" key="12">
    <source>
        <dbReference type="ARBA" id="ARBA00023180"/>
    </source>
</evidence>
<organism evidence="20 21">
    <name type="scientific">Loxostege sticticalis</name>
    <name type="common">Beet webworm moth</name>
    <dbReference type="NCBI Taxonomy" id="481309"/>
    <lineage>
        <taxon>Eukaryota</taxon>
        <taxon>Metazoa</taxon>
        <taxon>Ecdysozoa</taxon>
        <taxon>Arthropoda</taxon>
        <taxon>Hexapoda</taxon>
        <taxon>Insecta</taxon>
        <taxon>Pterygota</taxon>
        <taxon>Neoptera</taxon>
        <taxon>Endopterygota</taxon>
        <taxon>Lepidoptera</taxon>
        <taxon>Glossata</taxon>
        <taxon>Ditrysia</taxon>
        <taxon>Pyraloidea</taxon>
        <taxon>Crambidae</taxon>
        <taxon>Pyraustinae</taxon>
        <taxon>Loxostege</taxon>
    </lineage>
</organism>
<evidence type="ECO:0000256" key="6">
    <source>
        <dbReference type="ARBA" id="ARBA00022525"/>
    </source>
</evidence>
<feature type="region of interest" description="Disordered" evidence="17">
    <location>
        <begin position="6077"/>
        <end position="6121"/>
    </location>
</feature>
<feature type="compositionally biased region" description="Basic and acidic residues" evidence="17">
    <location>
        <begin position="4704"/>
        <end position="4718"/>
    </location>
</feature>
<feature type="coiled-coil region" evidence="16">
    <location>
        <begin position="4414"/>
        <end position="4476"/>
    </location>
</feature>
<feature type="domain" description="Ig-like" evidence="18">
    <location>
        <begin position="6349"/>
        <end position="6437"/>
    </location>
</feature>
<dbReference type="CDD" id="cd00063">
    <property type="entry name" value="FN3"/>
    <property type="match status" value="1"/>
</dbReference>
<evidence type="ECO:0000256" key="1">
    <source>
        <dbReference type="ARBA" id="ARBA00004613"/>
    </source>
</evidence>
<dbReference type="InterPro" id="IPR003598">
    <property type="entry name" value="Ig_sub2"/>
</dbReference>
<comment type="caution">
    <text evidence="20">The sequence shown here is derived from an EMBL/GenBank/DDBJ whole genome shotgun (WGS) entry which is preliminary data.</text>
</comment>
<feature type="domain" description="Ig-like" evidence="18">
    <location>
        <begin position="7008"/>
        <end position="7099"/>
    </location>
</feature>
<dbReference type="FunFam" id="2.60.40.10:FF:001053">
    <property type="entry name" value="Uncharacterized protein, isoform D"/>
    <property type="match status" value="1"/>
</dbReference>
<dbReference type="FunFam" id="2.60.40.10:FF:001894">
    <property type="entry name" value="Stretchin-Mlck, isoform V"/>
    <property type="match status" value="1"/>
</dbReference>
<keyword evidence="16" id="KW-0175">Coiled coil</keyword>